<evidence type="ECO:0000313" key="4">
    <source>
        <dbReference type="WBParaSite" id="GPUH_0000070601-mRNA-1"/>
    </source>
</evidence>
<dbReference type="Proteomes" id="UP000271098">
    <property type="component" value="Unassembled WGS sequence"/>
</dbReference>
<dbReference type="AlphaFoldDB" id="A0A183CW65"/>
<dbReference type="EMBL" id="UYRT01000691">
    <property type="protein sequence ID" value="VDK28568.1"/>
    <property type="molecule type" value="Genomic_DNA"/>
</dbReference>
<reference evidence="4" key="1">
    <citation type="submission" date="2016-06" db="UniProtKB">
        <authorList>
            <consortium name="WormBaseParasite"/>
        </authorList>
    </citation>
    <scope>IDENTIFICATION</scope>
</reference>
<feature type="region of interest" description="Disordered" evidence="1">
    <location>
        <begin position="94"/>
        <end position="135"/>
    </location>
</feature>
<reference evidence="2 3" key="2">
    <citation type="submission" date="2018-11" db="EMBL/GenBank/DDBJ databases">
        <authorList>
            <consortium name="Pathogen Informatics"/>
        </authorList>
    </citation>
    <scope>NUCLEOTIDE SEQUENCE [LARGE SCALE GENOMIC DNA]</scope>
</reference>
<sequence length="154" mass="17316">MLDATMRAQLSSHRSPSPASSALLALHIVSSMQEAEQYGDVENVKKLQQQIDDLESRATELDRRRSQSVRAINWINQRNRQAIKDAVLSGQIQIETSSQDDPFTRKNARMKPVSGKDKLAQQSSDEKFEGSSGSQGKISWMKWLHFSEVQSVTV</sequence>
<evidence type="ECO:0000313" key="2">
    <source>
        <dbReference type="EMBL" id="VDK28568.1"/>
    </source>
</evidence>
<dbReference type="WBParaSite" id="GPUH_0000070601-mRNA-1">
    <property type="protein sequence ID" value="GPUH_0000070601-mRNA-1"/>
    <property type="gene ID" value="GPUH_0000070601"/>
</dbReference>
<name>A0A183CW65_9BILA</name>
<proteinExistence type="predicted"/>
<evidence type="ECO:0000256" key="1">
    <source>
        <dbReference type="SAM" id="MobiDB-lite"/>
    </source>
</evidence>
<dbReference type="OrthoDB" id="166375at2759"/>
<protein>
    <submittedName>
        <fullName evidence="4">t-SNARE coiled-coil homology domain-containing protein</fullName>
    </submittedName>
</protein>
<organism evidence="4">
    <name type="scientific">Gongylonema pulchrum</name>
    <dbReference type="NCBI Taxonomy" id="637853"/>
    <lineage>
        <taxon>Eukaryota</taxon>
        <taxon>Metazoa</taxon>
        <taxon>Ecdysozoa</taxon>
        <taxon>Nematoda</taxon>
        <taxon>Chromadorea</taxon>
        <taxon>Rhabditida</taxon>
        <taxon>Spirurina</taxon>
        <taxon>Spiruromorpha</taxon>
        <taxon>Spiruroidea</taxon>
        <taxon>Gongylonematidae</taxon>
        <taxon>Gongylonema</taxon>
    </lineage>
</organism>
<evidence type="ECO:0000313" key="3">
    <source>
        <dbReference type="Proteomes" id="UP000271098"/>
    </source>
</evidence>
<feature type="compositionally biased region" description="Basic and acidic residues" evidence="1">
    <location>
        <begin position="114"/>
        <end position="129"/>
    </location>
</feature>
<gene>
    <name evidence="2" type="ORF">GPUH_LOCUS706</name>
</gene>
<keyword evidence="3" id="KW-1185">Reference proteome</keyword>
<accession>A0A183CW65</accession>